<keyword evidence="2" id="KW-1185">Reference proteome</keyword>
<name>A0A8J8SXU5_HALGN</name>
<dbReference type="AlphaFoldDB" id="A0A8J8SXU5"/>
<sequence length="126" mass="14112">MVIHLPIIPQRIICPQGTCELHFQYISHIMPPQIEQIPKFDNTRGQIGVCYVCVGIESKGRIQVVESRLEGIGVIPSEVGRDVIANPIVDIYSQSKQLCTYSSTFYYSSQSQVPGDNSTSSHYPRQ</sequence>
<dbReference type="EMBL" id="RRYP01016611">
    <property type="protein sequence ID" value="TNV74822.1"/>
    <property type="molecule type" value="Genomic_DNA"/>
</dbReference>
<protein>
    <submittedName>
        <fullName evidence="1">Uncharacterized protein</fullName>
    </submittedName>
</protein>
<organism evidence="1 2">
    <name type="scientific">Halteria grandinella</name>
    <dbReference type="NCBI Taxonomy" id="5974"/>
    <lineage>
        <taxon>Eukaryota</taxon>
        <taxon>Sar</taxon>
        <taxon>Alveolata</taxon>
        <taxon>Ciliophora</taxon>
        <taxon>Intramacronucleata</taxon>
        <taxon>Spirotrichea</taxon>
        <taxon>Stichotrichia</taxon>
        <taxon>Sporadotrichida</taxon>
        <taxon>Halteriidae</taxon>
        <taxon>Halteria</taxon>
    </lineage>
</organism>
<gene>
    <name evidence="1" type="ORF">FGO68_gene13042</name>
</gene>
<proteinExistence type="predicted"/>
<evidence type="ECO:0000313" key="1">
    <source>
        <dbReference type="EMBL" id="TNV74822.1"/>
    </source>
</evidence>
<reference evidence="1" key="1">
    <citation type="submission" date="2019-06" db="EMBL/GenBank/DDBJ databases">
        <authorList>
            <person name="Zheng W."/>
        </authorList>
    </citation>
    <scope>NUCLEOTIDE SEQUENCE</scope>
    <source>
        <strain evidence="1">QDHG01</strain>
    </source>
</reference>
<dbReference type="Proteomes" id="UP000785679">
    <property type="component" value="Unassembled WGS sequence"/>
</dbReference>
<evidence type="ECO:0000313" key="2">
    <source>
        <dbReference type="Proteomes" id="UP000785679"/>
    </source>
</evidence>
<accession>A0A8J8SXU5</accession>
<comment type="caution">
    <text evidence="1">The sequence shown here is derived from an EMBL/GenBank/DDBJ whole genome shotgun (WGS) entry which is preliminary data.</text>
</comment>